<accession>A0AAW0RBX9</accession>
<feature type="chain" id="PRO_5043699043" description="AB hydrolase-1 domain-containing protein" evidence="1">
    <location>
        <begin position="24"/>
        <end position="396"/>
    </location>
</feature>
<keyword evidence="4" id="KW-1185">Reference proteome</keyword>
<evidence type="ECO:0000313" key="3">
    <source>
        <dbReference type="EMBL" id="KAK8132405.1"/>
    </source>
</evidence>
<sequence length="396" mass="42284">MLFANLSQHLVLSALLFISSTSGAPSSSNPSNSPGSMEVLGGNCLDYQIPVTTQTEALIWGLPKFTTNYDASAFILSLIRRPSPTIPFTPFSGSKNVTGNYTIGATFCSPKESKDGHEKTVLLATHGLGFDRRYWIPSTVNTSEYSFAEYAISKGYSIFMYDRVGTGTSSKVSGYSESQISNHLAILTSLTNRLRSGQYTGQLPGGKPSKIVHVGHSFGSILTHSLIVQDPSISDGVILTGTAYNQTTTDFPAFFEGARLNIANTVSPAKYHGLDSGYLAFADVYGNAASFFNPAAFDPDALWYTQHVAQPLGAIELLPPKSGNPGATNFTGPSSIWEIVPATAMAPWIPPAWDLFNKAKPFKTAVHPKAGHGINFNPNATGAYGVMTDFLALSGL</sequence>
<dbReference type="InterPro" id="IPR029058">
    <property type="entry name" value="AB_hydrolase_fold"/>
</dbReference>
<evidence type="ECO:0000256" key="1">
    <source>
        <dbReference type="SAM" id="SignalP"/>
    </source>
</evidence>
<dbReference type="Gene3D" id="3.40.50.1820">
    <property type="entry name" value="alpha/beta hydrolase"/>
    <property type="match status" value="1"/>
</dbReference>
<proteinExistence type="predicted"/>
<dbReference type="SUPFAM" id="SSF53474">
    <property type="entry name" value="alpha/beta-Hydrolases"/>
    <property type="match status" value="1"/>
</dbReference>
<dbReference type="Pfam" id="PF12697">
    <property type="entry name" value="Abhydrolase_6"/>
    <property type="match status" value="1"/>
</dbReference>
<dbReference type="AlphaFoldDB" id="A0AAW0RBX9"/>
<gene>
    <name evidence="3" type="ORF">PG999_000578</name>
</gene>
<evidence type="ECO:0000313" key="4">
    <source>
        <dbReference type="Proteomes" id="UP001392437"/>
    </source>
</evidence>
<name>A0AAW0RBX9_9PEZI</name>
<evidence type="ECO:0000259" key="2">
    <source>
        <dbReference type="Pfam" id="PF12697"/>
    </source>
</evidence>
<protein>
    <recommendedName>
        <fullName evidence="2">AB hydrolase-1 domain-containing protein</fullName>
    </recommendedName>
</protein>
<dbReference type="EMBL" id="JAQQWP010000001">
    <property type="protein sequence ID" value="KAK8132405.1"/>
    <property type="molecule type" value="Genomic_DNA"/>
</dbReference>
<organism evidence="3 4">
    <name type="scientific">Apiospora kogelbergensis</name>
    <dbReference type="NCBI Taxonomy" id="1337665"/>
    <lineage>
        <taxon>Eukaryota</taxon>
        <taxon>Fungi</taxon>
        <taxon>Dikarya</taxon>
        <taxon>Ascomycota</taxon>
        <taxon>Pezizomycotina</taxon>
        <taxon>Sordariomycetes</taxon>
        <taxon>Xylariomycetidae</taxon>
        <taxon>Amphisphaeriales</taxon>
        <taxon>Apiosporaceae</taxon>
        <taxon>Apiospora</taxon>
    </lineage>
</organism>
<feature type="domain" description="AB hydrolase-1" evidence="2">
    <location>
        <begin position="122"/>
        <end position="378"/>
    </location>
</feature>
<feature type="signal peptide" evidence="1">
    <location>
        <begin position="1"/>
        <end position="23"/>
    </location>
</feature>
<dbReference type="Proteomes" id="UP001392437">
    <property type="component" value="Unassembled WGS sequence"/>
</dbReference>
<comment type="caution">
    <text evidence="3">The sequence shown here is derived from an EMBL/GenBank/DDBJ whole genome shotgun (WGS) entry which is preliminary data.</text>
</comment>
<keyword evidence="1" id="KW-0732">Signal</keyword>
<reference evidence="3 4" key="1">
    <citation type="submission" date="2023-01" db="EMBL/GenBank/DDBJ databases">
        <title>Analysis of 21 Apiospora genomes using comparative genomics revels a genus with tremendous synthesis potential of carbohydrate active enzymes and secondary metabolites.</title>
        <authorList>
            <person name="Sorensen T."/>
        </authorList>
    </citation>
    <scope>NUCLEOTIDE SEQUENCE [LARGE SCALE GENOMIC DNA]</scope>
    <source>
        <strain evidence="3 4">CBS 117206</strain>
    </source>
</reference>
<dbReference type="InterPro" id="IPR000073">
    <property type="entry name" value="AB_hydrolase_1"/>
</dbReference>